<keyword evidence="1" id="KW-0732">Signal</keyword>
<accession>A0A7Y3R9Q6</accession>
<dbReference type="RefSeq" id="WP_171222684.1">
    <property type="nucleotide sequence ID" value="NZ_CP121446.1"/>
</dbReference>
<evidence type="ECO:0008006" key="4">
    <source>
        <dbReference type="Google" id="ProtNLM"/>
    </source>
</evidence>
<proteinExistence type="predicted"/>
<protein>
    <recommendedName>
        <fullName evidence="4">Lipocalin-like domain-containing protein</fullName>
    </recommendedName>
</protein>
<feature type="chain" id="PRO_5030682488" description="Lipocalin-like domain-containing protein" evidence="1">
    <location>
        <begin position="23"/>
        <end position="135"/>
    </location>
</feature>
<gene>
    <name evidence="2" type="ORF">HKT18_09855</name>
</gene>
<reference evidence="2 3" key="1">
    <citation type="submission" date="2020-05" db="EMBL/GenBank/DDBJ databases">
        <title>Draft genome of Flavobacterium sp. IMCC34852.</title>
        <authorList>
            <person name="Song J."/>
            <person name="Cho J.-C."/>
        </authorList>
    </citation>
    <scope>NUCLEOTIDE SEQUENCE [LARGE SCALE GENOMIC DNA]</scope>
    <source>
        <strain evidence="2 3">IMCC34852</strain>
    </source>
</reference>
<feature type="signal peptide" evidence="1">
    <location>
        <begin position="1"/>
        <end position="22"/>
    </location>
</feature>
<evidence type="ECO:0000313" key="2">
    <source>
        <dbReference type="EMBL" id="NNT72519.1"/>
    </source>
</evidence>
<organism evidence="2 3">
    <name type="scientific">Flavobacterium rivulicola</name>
    <dbReference type="NCBI Taxonomy" id="2732161"/>
    <lineage>
        <taxon>Bacteria</taxon>
        <taxon>Pseudomonadati</taxon>
        <taxon>Bacteroidota</taxon>
        <taxon>Flavobacteriia</taxon>
        <taxon>Flavobacteriales</taxon>
        <taxon>Flavobacteriaceae</taxon>
        <taxon>Flavobacterium</taxon>
    </lineage>
</organism>
<sequence>MKKIIISLSIMLLVFQSSCSNDSNTNPNTIQGQWKLVNVSGTFAGIDNDFEPGLITWDFNQTTQMVSIVNNNTDTDKWDVFETGVYNYQILEDPEFPCGEIIKIDGIDMGCFLVTNNSLVIDQSIADGFRLQFVE</sequence>
<dbReference type="Proteomes" id="UP000536509">
    <property type="component" value="Unassembled WGS sequence"/>
</dbReference>
<keyword evidence="3" id="KW-1185">Reference proteome</keyword>
<evidence type="ECO:0000256" key="1">
    <source>
        <dbReference type="SAM" id="SignalP"/>
    </source>
</evidence>
<name>A0A7Y3R9Q6_9FLAO</name>
<dbReference type="AlphaFoldDB" id="A0A7Y3R9Q6"/>
<comment type="caution">
    <text evidence="2">The sequence shown here is derived from an EMBL/GenBank/DDBJ whole genome shotgun (WGS) entry which is preliminary data.</text>
</comment>
<dbReference type="EMBL" id="JABEVX010000005">
    <property type="protein sequence ID" value="NNT72519.1"/>
    <property type="molecule type" value="Genomic_DNA"/>
</dbReference>
<evidence type="ECO:0000313" key="3">
    <source>
        <dbReference type="Proteomes" id="UP000536509"/>
    </source>
</evidence>